<reference evidence="1 2" key="1">
    <citation type="submission" date="2016-07" db="EMBL/GenBank/DDBJ databases">
        <title>Pervasive Adenine N6-methylation of Active Genes in Fungi.</title>
        <authorList>
            <consortium name="DOE Joint Genome Institute"/>
            <person name="Mondo S.J."/>
            <person name="Dannebaum R.O."/>
            <person name="Kuo R.C."/>
            <person name="Labutti K."/>
            <person name="Haridas S."/>
            <person name="Kuo A."/>
            <person name="Salamov A."/>
            <person name="Ahrendt S.R."/>
            <person name="Lipzen A."/>
            <person name="Sullivan W."/>
            <person name="Andreopoulos W.B."/>
            <person name="Clum A."/>
            <person name="Lindquist E."/>
            <person name="Daum C."/>
            <person name="Ramamoorthy G.K."/>
            <person name="Gryganskyi A."/>
            <person name="Culley D."/>
            <person name="Magnuson J.K."/>
            <person name="James T.Y."/>
            <person name="O'Malley M.A."/>
            <person name="Stajich J.E."/>
            <person name="Spatafora J.W."/>
            <person name="Visel A."/>
            <person name="Grigoriev I.V."/>
        </authorList>
    </citation>
    <scope>NUCLEOTIDE SEQUENCE [LARGE SCALE GENOMIC DNA]</scope>
    <source>
        <strain evidence="1 2">CBS 115471</strain>
    </source>
</reference>
<protein>
    <submittedName>
        <fullName evidence="1">Uncharacterized protein</fullName>
    </submittedName>
</protein>
<proteinExistence type="predicted"/>
<dbReference type="EMBL" id="MCFA01000316">
    <property type="protein sequence ID" value="ORX94174.1"/>
    <property type="molecule type" value="Genomic_DNA"/>
</dbReference>
<name>A0A1Y1Y9D2_9PLEO</name>
<dbReference type="AlphaFoldDB" id="A0A1Y1Y9D2"/>
<accession>A0A1Y1Y9D2</accession>
<gene>
    <name evidence="1" type="ORF">BCR34DRAFT_226895</name>
</gene>
<sequence length="153" mass="17438">MDDLSIKLGSFSRLDVRLDGKLMSRTRLASLPQHRRSSPRRFLDIPSNNFDSGTLSIWSHIPLALGLRKARTQCPIPGPIRYEREATGNWACVRIRWRDQQLAGVISQDGNWRLKVTVACAVVIGWRSDAEVMVLFVRRMAPDVRVFPPTTLR</sequence>
<dbReference type="Proteomes" id="UP000193144">
    <property type="component" value="Unassembled WGS sequence"/>
</dbReference>
<keyword evidence="2" id="KW-1185">Reference proteome</keyword>
<comment type="caution">
    <text evidence="1">The sequence shown here is derived from an EMBL/GenBank/DDBJ whole genome shotgun (WGS) entry which is preliminary data.</text>
</comment>
<evidence type="ECO:0000313" key="1">
    <source>
        <dbReference type="EMBL" id="ORX94174.1"/>
    </source>
</evidence>
<organism evidence="1 2">
    <name type="scientific">Clohesyomyces aquaticus</name>
    <dbReference type="NCBI Taxonomy" id="1231657"/>
    <lineage>
        <taxon>Eukaryota</taxon>
        <taxon>Fungi</taxon>
        <taxon>Dikarya</taxon>
        <taxon>Ascomycota</taxon>
        <taxon>Pezizomycotina</taxon>
        <taxon>Dothideomycetes</taxon>
        <taxon>Pleosporomycetidae</taxon>
        <taxon>Pleosporales</taxon>
        <taxon>Lindgomycetaceae</taxon>
        <taxon>Clohesyomyces</taxon>
    </lineage>
</organism>
<evidence type="ECO:0000313" key="2">
    <source>
        <dbReference type="Proteomes" id="UP000193144"/>
    </source>
</evidence>